<evidence type="ECO:0000313" key="3">
    <source>
        <dbReference type="EMBL" id="RZV12421.1"/>
    </source>
</evidence>
<feature type="domain" description="CAAX prenyl protease 2/Lysostaphin resistance protein A-like" evidence="2">
    <location>
        <begin position="269"/>
        <end position="367"/>
    </location>
</feature>
<feature type="transmembrane region" description="Helical" evidence="1">
    <location>
        <begin position="188"/>
        <end position="206"/>
    </location>
</feature>
<proteinExistence type="predicted"/>
<feature type="transmembrane region" description="Helical" evidence="1">
    <location>
        <begin position="145"/>
        <end position="168"/>
    </location>
</feature>
<dbReference type="PANTHER" id="PTHR36435:SF1">
    <property type="entry name" value="CAAX AMINO TERMINAL PROTEASE FAMILY PROTEIN"/>
    <property type="match status" value="1"/>
</dbReference>
<feature type="transmembrane region" description="Helical" evidence="1">
    <location>
        <begin position="74"/>
        <end position="92"/>
    </location>
</feature>
<name>A0A482YHP2_9EURY</name>
<gene>
    <name evidence="3" type="ORF">BDK88_1326</name>
</gene>
<protein>
    <recommendedName>
        <fullName evidence="2">CAAX prenyl protease 2/Lysostaphin resistance protein A-like domain-containing protein</fullName>
    </recommendedName>
</protein>
<dbReference type="GO" id="GO:0004175">
    <property type="term" value="F:endopeptidase activity"/>
    <property type="evidence" value="ECO:0007669"/>
    <property type="project" value="UniProtKB-ARBA"/>
</dbReference>
<feature type="transmembrane region" description="Helical" evidence="1">
    <location>
        <begin position="226"/>
        <end position="249"/>
    </location>
</feature>
<dbReference type="RefSeq" id="WP_130499673.1">
    <property type="nucleotide sequence ID" value="NZ_SHMP01000003.1"/>
</dbReference>
<dbReference type="EMBL" id="SHMP01000003">
    <property type="protein sequence ID" value="RZV12421.1"/>
    <property type="molecule type" value="Genomic_DNA"/>
</dbReference>
<reference evidence="3 4" key="1">
    <citation type="submission" date="2019-02" db="EMBL/GenBank/DDBJ databases">
        <title>Genomic Encyclopedia of Archaeal and Bacterial Type Strains, Phase II (KMG-II): from individual species to whole genera.</title>
        <authorList>
            <person name="Goeker M."/>
        </authorList>
    </citation>
    <scope>NUCLEOTIDE SEQUENCE [LARGE SCALE GENOMIC DNA]</scope>
    <source>
        <strain evidence="3 4">DSM 18328</strain>
    </source>
</reference>
<dbReference type="AlphaFoldDB" id="A0A482YHP2"/>
<dbReference type="GO" id="GO:0080120">
    <property type="term" value="P:CAAX-box protein maturation"/>
    <property type="evidence" value="ECO:0007669"/>
    <property type="project" value="UniProtKB-ARBA"/>
</dbReference>
<accession>A0A482YHP2</accession>
<dbReference type="OrthoDB" id="275779at2157"/>
<evidence type="ECO:0000259" key="2">
    <source>
        <dbReference type="Pfam" id="PF02517"/>
    </source>
</evidence>
<dbReference type="InterPro" id="IPR003675">
    <property type="entry name" value="Rce1/LyrA-like_dom"/>
</dbReference>
<feature type="transmembrane region" description="Helical" evidence="1">
    <location>
        <begin position="45"/>
        <end position="62"/>
    </location>
</feature>
<evidence type="ECO:0000256" key="1">
    <source>
        <dbReference type="SAM" id="Phobius"/>
    </source>
</evidence>
<feature type="transmembrane region" description="Helical" evidence="1">
    <location>
        <begin position="12"/>
        <end position="33"/>
    </location>
</feature>
<organism evidence="3 4">
    <name type="scientific">Natrinema hispanicum</name>
    <dbReference type="NCBI Taxonomy" id="392421"/>
    <lineage>
        <taxon>Archaea</taxon>
        <taxon>Methanobacteriati</taxon>
        <taxon>Methanobacteriota</taxon>
        <taxon>Stenosarchaea group</taxon>
        <taxon>Halobacteria</taxon>
        <taxon>Halobacteriales</taxon>
        <taxon>Natrialbaceae</taxon>
        <taxon>Natrinema</taxon>
    </lineage>
</organism>
<feature type="transmembrane region" description="Helical" evidence="1">
    <location>
        <begin position="301"/>
        <end position="321"/>
    </location>
</feature>
<sequence length="377" mass="38924">MTETARTDDAGQLTSGVVPGLGTALAGITMVAMLVPVRRGVADPVIWAGTGFAAAAVLAFLVRRHGGIERTIAGPIAAGSSIGVVLLTGYALNQGTTAPVSVPALSSSIPVVFVAFVTAGLTAGVGVADYFGIGVGGLKQRGQQVVVLTGVGFAGLFSPYLTTPVIAIPVLPFLDSFSEVQRTLANQVVGQVGMALGTVLVVGAFLKVTDRDLSFIDLRRPTLRDLVWIVGGIVVLFGVLYAISLSMQATGVESADHATTQNAQDAPEMLLVLIPLAILIIGPFEELLYRNVIQKSLYGTFSRAGAVVVASVIFAAVHVLAYSTAGLGAVIASLGTIFGLSIVLGVIYERTDNLVMPALVHGIYNAVVFTNLYFLVG</sequence>
<keyword evidence="1" id="KW-1133">Transmembrane helix</keyword>
<keyword evidence="1" id="KW-0812">Transmembrane</keyword>
<feature type="transmembrane region" description="Helical" evidence="1">
    <location>
        <begin position="354"/>
        <end position="376"/>
    </location>
</feature>
<evidence type="ECO:0000313" key="4">
    <source>
        <dbReference type="Proteomes" id="UP000291097"/>
    </source>
</evidence>
<feature type="transmembrane region" description="Helical" evidence="1">
    <location>
        <begin position="327"/>
        <end position="347"/>
    </location>
</feature>
<dbReference type="PANTHER" id="PTHR36435">
    <property type="entry name" value="SLR1288 PROTEIN"/>
    <property type="match status" value="1"/>
</dbReference>
<comment type="caution">
    <text evidence="3">The sequence shown here is derived from an EMBL/GenBank/DDBJ whole genome shotgun (WGS) entry which is preliminary data.</text>
</comment>
<dbReference type="Proteomes" id="UP000291097">
    <property type="component" value="Unassembled WGS sequence"/>
</dbReference>
<dbReference type="Pfam" id="PF02517">
    <property type="entry name" value="Rce1-like"/>
    <property type="match status" value="1"/>
</dbReference>
<keyword evidence="1" id="KW-0472">Membrane</keyword>
<feature type="transmembrane region" description="Helical" evidence="1">
    <location>
        <begin position="112"/>
        <end position="133"/>
    </location>
</feature>
<feature type="transmembrane region" description="Helical" evidence="1">
    <location>
        <begin position="269"/>
        <end position="289"/>
    </location>
</feature>
<dbReference type="InterPro" id="IPR052710">
    <property type="entry name" value="CAAX_protease"/>
</dbReference>